<comment type="caution">
    <text evidence="2">The sequence shown here is derived from an EMBL/GenBank/DDBJ whole genome shotgun (WGS) entry which is preliminary data.</text>
</comment>
<keyword evidence="1" id="KW-0812">Transmembrane</keyword>
<sequence>MYPRPIFFAATKSFWLTVVGILLLIFEAPSEVLYGLAEPLALILPWTPTQIGDSLTRIAPAVLWAFAIQQRAGAARPYTVDPKATT</sequence>
<keyword evidence="1" id="KW-0472">Membrane</keyword>
<dbReference type="RefSeq" id="WP_198474941.1">
    <property type="nucleotide sequence ID" value="NZ_JADGMQ010000002.1"/>
</dbReference>
<protein>
    <submittedName>
        <fullName evidence="2">Uncharacterized protein</fullName>
    </submittedName>
</protein>
<name>A0ABS0S9R4_9HYPH</name>
<evidence type="ECO:0000313" key="2">
    <source>
        <dbReference type="EMBL" id="MBI1620028.1"/>
    </source>
</evidence>
<dbReference type="Proteomes" id="UP000601789">
    <property type="component" value="Unassembled WGS sequence"/>
</dbReference>
<dbReference type="EMBL" id="JADGMQ010000002">
    <property type="protein sequence ID" value="MBI1620028.1"/>
    <property type="molecule type" value="Genomic_DNA"/>
</dbReference>
<keyword evidence="1" id="KW-1133">Transmembrane helix</keyword>
<accession>A0ABS0S9R4</accession>
<organism evidence="2 3">
    <name type="scientific">Aquamicrobium zhengzhouense</name>
    <dbReference type="NCBI Taxonomy" id="2781738"/>
    <lineage>
        <taxon>Bacteria</taxon>
        <taxon>Pseudomonadati</taxon>
        <taxon>Pseudomonadota</taxon>
        <taxon>Alphaproteobacteria</taxon>
        <taxon>Hyphomicrobiales</taxon>
        <taxon>Phyllobacteriaceae</taxon>
        <taxon>Aquamicrobium</taxon>
    </lineage>
</organism>
<keyword evidence="3" id="KW-1185">Reference proteome</keyword>
<reference evidence="2 3" key="1">
    <citation type="submission" date="2020-10" db="EMBL/GenBank/DDBJ databases">
        <title>Aquamicrobium zhengzhouensis sp. nov., a exopolysaccharide producing bacterium isolated from farmland soil.</title>
        <authorList>
            <person name="Wang X."/>
        </authorList>
    </citation>
    <scope>NUCLEOTIDE SEQUENCE [LARGE SCALE GENOMIC DNA]</scope>
    <source>
        <strain evidence="3">cd-1</strain>
    </source>
</reference>
<evidence type="ECO:0000313" key="3">
    <source>
        <dbReference type="Proteomes" id="UP000601789"/>
    </source>
</evidence>
<gene>
    <name evidence="2" type="ORF">IOD40_05040</name>
</gene>
<feature type="transmembrane region" description="Helical" evidence="1">
    <location>
        <begin position="6"/>
        <end position="26"/>
    </location>
</feature>
<proteinExistence type="predicted"/>
<evidence type="ECO:0000256" key="1">
    <source>
        <dbReference type="SAM" id="Phobius"/>
    </source>
</evidence>